<evidence type="ECO:0000256" key="4">
    <source>
        <dbReference type="ARBA" id="ARBA00022833"/>
    </source>
</evidence>
<evidence type="ECO:0000313" key="6">
    <source>
        <dbReference type="EMBL" id="MFD2036694.1"/>
    </source>
</evidence>
<dbReference type="InterPro" id="IPR050178">
    <property type="entry name" value="AspA/AstE_fam"/>
</dbReference>
<dbReference type="Gene3D" id="3.40.630.10">
    <property type="entry name" value="Zn peptidases"/>
    <property type="match status" value="1"/>
</dbReference>
<keyword evidence="3" id="KW-0378">Hydrolase</keyword>
<dbReference type="Proteomes" id="UP001597361">
    <property type="component" value="Unassembled WGS sequence"/>
</dbReference>
<evidence type="ECO:0000259" key="5">
    <source>
        <dbReference type="Pfam" id="PF24827"/>
    </source>
</evidence>
<feature type="domain" description="Succinylglutamate desuccinylase/Aspartoacylase catalytic" evidence="5">
    <location>
        <begin position="31"/>
        <end position="208"/>
    </location>
</feature>
<dbReference type="PANTHER" id="PTHR15162:SF7">
    <property type="entry name" value="SUCCINYLGLUTAMATE DESUCCINYLASE"/>
    <property type="match status" value="1"/>
</dbReference>
<organism evidence="6 7">
    <name type="scientific">Belliella marina</name>
    <dbReference type="NCBI Taxonomy" id="1644146"/>
    <lineage>
        <taxon>Bacteria</taxon>
        <taxon>Pseudomonadati</taxon>
        <taxon>Bacteroidota</taxon>
        <taxon>Cytophagia</taxon>
        <taxon>Cytophagales</taxon>
        <taxon>Cyclobacteriaceae</taxon>
        <taxon>Belliella</taxon>
    </lineage>
</organism>
<comment type="caution">
    <text evidence="6">The sequence shown here is derived from an EMBL/GenBank/DDBJ whole genome shotgun (WGS) entry which is preliminary data.</text>
</comment>
<dbReference type="RefSeq" id="WP_376887975.1">
    <property type="nucleotide sequence ID" value="NZ_JBHUHR010000045.1"/>
</dbReference>
<gene>
    <name evidence="6" type="ORF">ACFSKL_17955</name>
</gene>
<comment type="cofactor">
    <cofactor evidence="1">
        <name>Zn(2+)</name>
        <dbReference type="ChEBI" id="CHEBI:29105"/>
    </cofactor>
</comment>
<protein>
    <submittedName>
        <fullName evidence="6">Succinylglutamate desuccinylase/aspartoacylase family protein</fullName>
    </submittedName>
</protein>
<reference evidence="7" key="1">
    <citation type="journal article" date="2019" name="Int. J. Syst. Evol. Microbiol.">
        <title>The Global Catalogue of Microorganisms (GCM) 10K type strain sequencing project: providing services to taxonomists for standard genome sequencing and annotation.</title>
        <authorList>
            <consortium name="The Broad Institute Genomics Platform"/>
            <consortium name="The Broad Institute Genome Sequencing Center for Infectious Disease"/>
            <person name="Wu L."/>
            <person name="Ma J."/>
        </authorList>
    </citation>
    <scope>NUCLEOTIDE SEQUENCE [LARGE SCALE GENOMIC DNA]</scope>
    <source>
        <strain evidence="7">CGMCC 1.15180</strain>
    </source>
</reference>
<accession>A0ABW4VPV5</accession>
<name>A0ABW4VPV5_9BACT</name>
<evidence type="ECO:0000313" key="7">
    <source>
        <dbReference type="Proteomes" id="UP001597361"/>
    </source>
</evidence>
<sequence>MLDHKLEMDLVKSHTKREIGLYPTQIKPDAPLLVVGAGIHGNEPSGVIALKKVFAELERLDVAMNGNLLGIAGNLMALRTGERYIDRDLNRIFLENGNSIESGQPYFIHEELERREIVQMIEKVENQKNGSKNLYFLDLHSTSSDSIPYISVNRKTSNTEFATKMKLPVVVGIEEFIPGHFDHFLTERGYVGFTVEGGQHLDPNSITTHINTIFHTMITLGMLNLKDVSASIFPMKELIPAIQKQKAIYEVVFRQDIQDVATFVMKSGFKNFTKIEKGELLAHSDGKPIISPFSGYIFMPLYQKAGKDGFYIVKKTEADNAS</sequence>
<dbReference type="InterPro" id="IPR055438">
    <property type="entry name" value="AstE_AspA_cat"/>
</dbReference>
<evidence type="ECO:0000256" key="3">
    <source>
        <dbReference type="ARBA" id="ARBA00022801"/>
    </source>
</evidence>
<keyword evidence="7" id="KW-1185">Reference proteome</keyword>
<evidence type="ECO:0000256" key="1">
    <source>
        <dbReference type="ARBA" id="ARBA00001947"/>
    </source>
</evidence>
<proteinExistence type="predicted"/>
<dbReference type="PANTHER" id="PTHR15162">
    <property type="entry name" value="ASPARTOACYLASE"/>
    <property type="match status" value="1"/>
</dbReference>
<keyword evidence="4" id="KW-0862">Zinc</keyword>
<dbReference type="SUPFAM" id="SSF53187">
    <property type="entry name" value="Zn-dependent exopeptidases"/>
    <property type="match status" value="1"/>
</dbReference>
<keyword evidence="2" id="KW-0479">Metal-binding</keyword>
<evidence type="ECO:0000256" key="2">
    <source>
        <dbReference type="ARBA" id="ARBA00022723"/>
    </source>
</evidence>
<dbReference type="EMBL" id="JBHUHR010000045">
    <property type="protein sequence ID" value="MFD2036694.1"/>
    <property type="molecule type" value="Genomic_DNA"/>
</dbReference>
<dbReference type="Pfam" id="PF24827">
    <property type="entry name" value="AstE_AspA_cat"/>
    <property type="match status" value="1"/>
</dbReference>